<reference evidence="2" key="1">
    <citation type="submission" date="2020-11" db="EMBL/GenBank/DDBJ databases">
        <authorList>
            <consortium name="DOE Joint Genome Institute"/>
            <person name="Ahrendt S."/>
            <person name="Riley R."/>
            <person name="Andreopoulos W."/>
            <person name="LaButti K."/>
            <person name="Pangilinan J."/>
            <person name="Ruiz-duenas F.J."/>
            <person name="Barrasa J.M."/>
            <person name="Sanchez-Garcia M."/>
            <person name="Camarero S."/>
            <person name="Miyauchi S."/>
            <person name="Serrano A."/>
            <person name="Linde D."/>
            <person name="Babiker R."/>
            <person name="Drula E."/>
            <person name="Ayuso-Fernandez I."/>
            <person name="Pacheco R."/>
            <person name="Padilla G."/>
            <person name="Ferreira P."/>
            <person name="Barriuso J."/>
            <person name="Kellner H."/>
            <person name="Castanera R."/>
            <person name="Alfaro M."/>
            <person name="Ramirez L."/>
            <person name="Pisabarro A.G."/>
            <person name="Kuo A."/>
            <person name="Tritt A."/>
            <person name="Lipzen A."/>
            <person name="He G."/>
            <person name="Yan M."/>
            <person name="Ng V."/>
            <person name="Cullen D."/>
            <person name="Martin F."/>
            <person name="Rosso M.-N."/>
            <person name="Henrissat B."/>
            <person name="Hibbett D."/>
            <person name="Martinez A.T."/>
            <person name="Grigoriev I.V."/>
        </authorList>
    </citation>
    <scope>NUCLEOTIDE SEQUENCE</scope>
    <source>
        <strain evidence="2">AH 44721</strain>
    </source>
</reference>
<dbReference type="EMBL" id="JADNYJ010000003">
    <property type="protein sequence ID" value="KAF8911987.1"/>
    <property type="molecule type" value="Genomic_DNA"/>
</dbReference>
<accession>A0A9P5NZE6</accession>
<dbReference type="OrthoDB" id="3237202at2759"/>
<protein>
    <submittedName>
        <fullName evidence="2">Uncharacterized protein</fullName>
    </submittedName>
</protein>
<gene>
    <name evidence="2" type="ORF">CPB84DRAFT_1722392</name>
</gene>
<feature type="region of interest" description="Disordered" evidence="1">
    <location>
        <begin position="315"/>
        <end position="334"/>
    </location>
</feature>
<feature type="compositionally biased region" description="Low complexity" evidence="1">
    <location>
        <begin position="219"/>
        <end position="231"/>
    </location>
</feature>
<feature type="region of interest" description="Disordered" evidence="1">
    <location>
        <begin position="214"/>
        <end position="272"/>
    </location>
</feature>
<evidence type="ECO:0000313" key="2">
    <source>
        <dbReference type="EMBL" id="KAF8911987.1"/>
    </source>
</evidence>
<proteinExistence type="predicted"/>
<evidence type="ECO:0000256" key="1">
    <source>
        <dbReference type="SAM" id="MobiDB-lite"/>
    </source>
</evidence>
<comment type="caution">
    <text evidence="2">The sequence shown here is derived from an EMBL/GenBank/DDBJ whole genome shotgun (WGS) entry which is preliminary data.</text>
</comment>
<dbReference type="Proteomes" id="UP000724874">
    <property type="component" value="Unassembled WGS sequence"/>
</dbReference>
<organism evidence="2 3">
    <name type="scientific">Gymnopilus junonius</name>
    <name type="common">Spectacular rustgill mushroom</name>
    <name type="synonym">Gymnopilus spectabilis subsp. junonius</name>
    <dbReference type="NCBI Taxonomy" id="109634"/>
    <lineage>
        <taxon>Eukaryota</taxon>
        <taxon>Fungi</taxon>
        <taxon>Dikarya</taxon>
        <taxon>Basidiomycota</taxon>
        <taxon>Agaricomycotina</taxon>
        <taxon>Agaricomycetes</taxon>
        <taxon>Agaricomycetidae</taxon>
        <taxon>Agaricales</taxon>
        <taxon>Agaricineae</taxon>
        <taxon>Hymenogastraceae</taxon>
        <taxon>Gymnopilus</taxon>
    </lineage>
</organism>
<evidence type="ECO:0000313" key="3">
    <source>
        <dbReference type="Proteomes" id="UP000724874"/>
    </source>
</evidence>
<keyword evidence="3" id="KW-1185">Reference proteome</keyword>
<name>A0A9P5NZE6_GYMJU</name>
<dbReference type="AlphaFoldDB" id="A0A9P5NZE6"/>
<sequence length="334" mass="36545">MLKHRGFSAWVMSNGKALPEYLVAVDEEAHRVSCWIPGKEGQTFTVYWQDHGGKVDSCAFIALDGLVVPGRFLFGDGVASRGGIRASHLTERPFTFQKVPNDTMDSPTRRAGKDAGMITLKIKRIRRLDARPANPIQVIPSVLGKRKVGDLCIGFGEEIRAESQHPSTWEVLPYEEDVTIPGASKPSTYVSFVFRYRSPEFLEAQGIAVGEEIPKPRPATRATRQAVRRVASLPPHIHQESASSAERPAKRPRLSSSTQAFPTGVRRPSAENRRIASWAATASEPTITSLGESQFFLPVTKPYFGAPLTNITLDADSSVTSESPDLSGSSQGFQ</sequence>